<dbReference type="PANTHER" id="PTHR34406:SF1">
    <property type="entry name" value="PROTEIN YCEI"/>
    <property type="match status" value="1"/>
</dbReference>
<dbReference type="EMBL" id="CP114014">
    <property type="protein sequence ID" value="XAY07544.1"/>
    <property type="molecule type" value="Genomic_DNA"/>
</dbReference>
<name>A0AAU7B0V0_9ACTN</name>
<dbReference type="SMART" id="SM00867">
    <property type="entry name" value="YceI"/>
    <property type="match status" value="1"/>
</dbReference>
<dbReference type="KEGG" id="parq:DSM112329_04429"/>
<sequence>MSTTDTTTDRLAGTWNFAPVHSSADFSVKYLVAQFRGGFEDFTAELSDGKLSGSVKVASVKVKDENLVAHLLAPDFFDAEQYPEITFASSSIDLDGDVAKIDGELTLKGVTKPLNAVGAVNGPTEDFMGNTRLGFTFETTIDRAAFGVDWNADLPKGGKALSNDVTLVVELEFHKG</sequence>
<feature type="domain" description="Lipid/polyisoprenoid-binding YceI-like" evidence="2">
    <location>
        <begin position="14"/>
        <end position="174"/>
    </location>
</feature>
<evidence type="ECO:0000259" key="2">
    <source>
        <dbReference type="SMART" id="SM00867"/>
    </source>
</evidence>
<evidence type="ECO:0000313" key="3">
    <source>
        <dbReference type="EMBL" id="XAY07544.1"/>
    </source>
</evidence>
<dbReference type="InterPro" id="IPR007372">
    <property type="entry name" value="Lipid/polyisoprenoid-bd_YceI"/>
</dbReference>
<proteinExistence type="inferred from homology"/>
<dbReference type="RefSeq" id="WP_354698736.1">
    <property type="nucleotide sequence ID" value="NZ_CP114014.1"/>
</dbReference>
<dbReference type="AlphaFoldDB" id="A0AAU7B0V0"/>
<organism evidence="3">
    <name type="scientific">Paraconexibacter sp. AEG42_29</name>
    <dbReference type="NCBI Taxonomy" id="2997339"/>
    <lineage>
        <taxon>Bacteria</taxon>
        <taxon>Bacillati</taxon>
        <taxon>Actinomycetota</taxon>
        <taxon>Thermoleophilia</taxon>
        <taxon>Solirubrobacterales</taxon>
        <taxon>Paraconexibacteraceae</taxon>
        <taxon>Paraconexibacter</taxon>
    </lineage>
</organism>
<dbReference type="Pfam" id="PF04264">
    <property type="entry name" value="YceI"/>
    <property type="match status" value="1"/>
</dbReference>
<gene>
    <name evidence="3" type="ORF">DSM112329_04429</name>
</gene>
<dbReference type="SUPFAM" id="SSF101874">
    <property type="entry name" value="YceI-like"/>
    <property type="match status" value="1"/>
</dbReference>
<evidence type="ECO:0000256" key="1">
    <source>
        <dbReference type="ARBA" id="ARBA00008812"/>
    </source>
</evidence>
<accession>A0AAU7B0V0</accession>
<dbReference type="InterPro" id="IPR036761">
    <property type="entry name" value="TTHA0802/YceI-like_sf"/>
</dbReference>
<dbReference type="PANTHER" id="PTHR34406">
    <property type="entry name" value="PROTEIN YCEI"/>
    <property type="match status" value="1"/>
</dbReference>
<comment type="similarity">
    <text evidence="1">Belongs to the UPF0312 family.</text>
</comment>
<reference evidence="3" key="1">
    <citation type="submission" date="2022-12" db="EMBL/GenBank/DDBJ databases">
        <title>Paraconexibacter alkalitolerans sp. nov. and Baekduia alba sp. nov., isolated from soil and emended description of the genera Paraconexibacter (Chun et al., 2020) and Baekduia (An et al., 2020).</title>
        <authorList>
            <person name="Vieira S."/>
            <person name="Huber K.J."/>
            <person name="Geppert A."/>
            <person name="Wolf J."/>
            <person name="Neumann-Schaal M."/>
            <person name="Muesken M."/>
            <person name="Overmann J."/>
        </authorList>
    </citation>
    <scope>NUCLEOTIDE SEQUENCE</scope>
    <source>
        <strain evidence="3">AEG42_29</strain>
    </source>
</reference>
<dbReference type="Gene3D" id="2.40.128.110">
    <property type="entry name" value="Lipid/polyisoprenoid-binding, YceI-like"/>
    <property type="match status" value="1"/>
</dbReference>
<protein>
    <recommendedName>
        <fullName evidence="2">Lipid/polyisoprenoid-binding YceI-like domain-containing protein</fullName>
    </recommendedName>
</protein>